<keyword evidence="2" id="KW-0472">Membrane</keyword>
<accession>A0A9P9DSL4</accession>
<feature type="compositionally biased region" description="Polar residues" evidence="1">
    <location>
        <begin position="108"/>
        <end position="124"/>
    </location>
</feature>
<proteinExistence type="predicted"/>
<evidence type="ECO:0000313" key="3">
    <source>
        <dbReference type="EMBL" id="KAH7124508.1"/>
    </source>
</evidence>
<sequence>MISPIYDLDNLFKIAEAEGKTSELCDPGSTFRTAAEICRKCLEDNEAMSTDVSYLDLIVPGLDEYLDFCHIGVTTLTHTFTGTNGQVSTVRYVVPGLETITASMPTTALESPSLSTRSGSSNSYVMPVDSPSMSLDNSPGDPGNKSWIAGPLLGSIIGVAVILGTVIHIWRRRSSITRSDGLEPPNDKAQLHSDCIPKPAHETEAQVMYEMEGSSAQPVETVANEVPAVELVAAGKRNNAD</sequence>
<feature type="region of interest" description="Disordered" evidence="1">
    <location>
        <begin position="108"/>
        <end position="141"/>
    </location>
</feature>
<evidence type="ECO:0000256" key="1">
    <source>
        <dbReference type="SAM" id="MobiDB-lite"/>
    </source>
</evidence>
<reference evidence="3" key="1">
    <citation type="journal article" date="2021" name="Nat. Commun.">
        <title>Genetic determinants of endophytism in the Arabidopsis root mycobiome.</title>
        <authorList>
            <person name="Mesny F."/>
            <person name="Miyauchi S."/>
            <person name="Thiergart T."/>
            <person name="Pickel B."/>
            <person name="Atanasova L."/>
            <person name="Karlsson M."/>
            <person name="Huettel B."/>
            <person name="Barry K.W."/>
            <person name="Haridas S."/>
            <person name="Chen C."/>
            <person name="Bauer D."/>
            <person name="Andreopoulos W."/>
            <person name="Pangilinan J."/>
            <person name="LaButti K."/>
            <person name="Riley R."/>
            <person name="Lipzen A."/>
            <person name="Clum A."/>
            <person name="Drula E."/>
            <person name="Henrissat B."/>
            <person name="Kohler A."/>
            <person name="Grigoriev I.V."/>
            <person name="Martin F.M."/>
            <person name="Hacquard S."/>
        </authorList>
    </citation>
    <scope>NUCLEOTIDE SEQUENCE</scope>
    <source>
        <strain evidence="3">MPI-CAGE-AT-0147</strain>
    </source>
</reference>
<evidence type="ECO:0000313" key="4">
    <source>
        <dbReference type="Proteomes" id="UP000738349"/>
    </source>
</evidence>
<organism evidence="3 4">
    <name type="scientific">Dactylonectria macrodidyma</name>
    <dbReference type="NCBI Taxonomy" id="307937"/>
    <lineage>
        <taxon>Eukaryota</taxon>
        <taxon>Fungi</taxon>
        <taxon>Dikarya</taxon>
        <taxon>Ascomycota</taxon>
        <taxon>Pezizomycotina</taxon>
        <taxon>Sordariomycetes</taxon>
        <taxon>Hypocreomycetidae</taxon>
        <taxon>Hypocreales</taxon>
        <taxon>Nectriaceae</taxon>
        <taxon>Dactylonectria</taxon>
    </lineage>
</organism>
<protein>
    <submittedName>
        <fullName evidence="3">Uncharacterized protein</fullName>
    </submittedName>
</protein>
<feature type="transmembrane region" description="Helical" evidence="2">
    <location>
        <begin position="147"/>
        <end position="170"/>
    </location>
</feature>
<keyword evidence="2" id="KW-1133">Transmembrane helix</keyword>
<gene>
    <name evidence="3" type="ORF">EDB81DRAFT_664083</name>
</gene>
<name>A0A9P9DSL4_9HYPO</name>
<dbReference type="AlphaFoldDB" id="A0A9P9DSL4"/>
<keyword evidence="4" id="KW-1185">Reference proteome</keyword>
<dbReference type="Proteomes" id="UP000738349">
    <property type="component" value="Unassembled WGS sequence"/>
</dbReference>
<evidence type="ECO:0000256" key="2">
    <source>
        <dbReference type="SAM" id="Phobius"/>
    </source>
</evidence>
<keyword evidence="2" id="KW-0812">Transmembrane</keyword>
<comment type="caution">
    <text evidence="3">The sequence shown here is derived from an EMBL/GenBank/DDBJ whole genome shotgun (WGS) entry which is preliminary data.</text>
</comment>
<dbReference type="OrthoDB" id="5414836at2759"/>
<dbReference type="EMBL" id="JAGMUV010000021">
    <property type="protein sequence ID" value="KAH7124508.1"/>
    <property type="molecule type" value="Genomic_DNA"/>
</dbReference>